<evidence type="ECO:0000256" key="7">
    <source>
        <dbReference type="HAMAP-Rule" id="MF_01224"/>
    </source>
</evidence>
<comment type="subunit">
    <text evidence="7">Homohexamer; trimer of dimers.</text>
</comment>
<dbReference type="AlphaFoldDB" id="A0A6J4KM05"/>
<feature type="binding site" evidence="7">
    <location>
        <begin position="77"/>
        <end position="79"/>
    </location>
    <ligand>
        <name>substrate</name>
    </ligand>
</feature>
<evidence type="ECO:0000313" key="9">
    <source>
        <dbReference type="EMBL" id="CAA9308821.1"/>
    </source>
</evidence>
<dbReference type="InterPro" id="IPR047594">
    <property type="entry name" value="MoaC_bact/euk"/>
</dbReference>
<keyword evidence="4 7" id="KW-0501">Molybdenum cofactor biosynthesis</keyword>
<organism evidence="9">
    <name type="scientific">uncultured Gemmatimonadota bacterium</name>
    <dbReference type="NCBI Taxonomy" id="203437"/>
    <lineage>
        <taxon>Bacteria</taxon>
        <taxon>Pseudomonadati</taxon>
        <taxon>Gemmatimonadota</taxon>
        <taxon>environmental samples</taxon>
    </lineage>
</organism>
<dbReference type="CDD" id="cd01420">
    <property type="entry name" value="MoaC_PE"/>
    <property type="match status" value="1"/>
</dbReference>
<dbReference type="NCBIfam" id="TIGR00581">
    <property type="entry name" value="moaC"/>
    <property type="match status" value="1"/>
</dbReference>
<evidence type="ECO:0000256" key="5">
    <source>
        <dbReference type="ARBA" id="ARBA00023239"/>
    </source>
</evidence>
<dbReference type="UniPathway" id="UPA00344"/>
<reference evidence="9" key="1">
    <citation type="submission" date="2020-02" db="EMBL/GenBank/DDBJ databases">
        <authorList>
            <person name="Meier V. D."/>
        </authorList>
    </citation>
    <scope>NUCLEOTIDE SEQUENCE</scope>
    <source>
        <strain evidence="9">AVDCRST_MAG68</strain>
    </source>
</reference>
<feature type="active site" evidence="7">
    <location>
        <position position="130"/>
    </location>
</feature>
<dbReference type="GO" id="GO:0006777">
    <property type="term" value="P:Mo-molybdopterin cofactor biosynthetic process"/>
    <property type="evidence" value="ECO:0007669"/>
    <property type="project" value="UniProtKB-UniRule"/>
</dbReference>
<accession>A0A6J4KM05</accession>
<evidence type="ECO:0000256" key="6">
    <source>
        <dbReference type="ARBA" id="ARBA00055087"/>
    </source>
</evidence>
<dbReference type="Gene3D" id="3.30.70.640">
    <property type="entry name" value="Molybdopterin cofactor biosynthesis C (MoaC) domain"/>
    <property type="match status" value="1"/>
</dbReference>
<evidence type="ECO:0000256" key="2">
    <source>
        <dbReference type="ARBA" id="ARBA00005046"/>
    </source>
</evidence>
<feature type="domain" description="Molybdopterin cofactor biosynthesis C (MoaC)" evidence="8">
    <location>
        <begin position="17"/>
        <end position="152"/>
    </location>
</feature>
<protein>
    <recommendedName>
        <fullName evidence="3 7">Cyclic pyranopterin monophosphate synthase</fullName>
        <ecNumber evidence="3 7">4.6.1.17</ecNumber>
    </recommendedName>
    <alternativeName>
        <fullName evidence="7">Molybdenum cofactor biosynthesis protein C</fullName>
    </alternativeName>
</protein>
<proteinExistence type="inferred from homology"/>
<dbReference type="InterPro" id="IPR050105">
    <property type="entry name" value="MoCo_biosynth_MoaA/MoaC"/>
</dbReference>
<evidence type="ECO:0000259" key="8">
    <source>
        <dbReference type="Pfam" id="PF01967"/>
    </source>
</evidence>
<dbReference type="EC" id="4.6.1.17" evidence="3 7"/>
<comment type="catalytic activity">
    <reaction evidence="1 7">
        <text>(8S)-3',8-cyclo-7,8-dihydroguanosine 5'-triphosphate = cyclic pyranopterin phosphate + diphosphate</text>
        <dbReference type="Rhea" id="RHEA:49580"/>
        <dbReference type="ChEBI" id="CHEBI:33019"/>
        <dbReference type="ChEBI" id="CHEBI:59648"/>
        <dbReference type="ChEBI" id="CHEBI:131766"/>
        <dbReference type="EC" id="4.6.1.17"/>
    </reaction>
</comment>
<dbReference type="GO" id="GO:0061799">
    <property type="term" value="F:cyclic pyranopterin monophosphate synthase activity"/>
    <property type="evidence" value="ECO:0007669"/>
    <property type="project" value="UniProtKB-UniRule"/>
</dbReference>
<dbReference type="InterPro" id="IPR036522">
    <property type="entry name" value="MoaC_sf"/>
</dbReference>
<sequence length="167" mass="17600">MNESGFTHLDEGGRPRMVEVGDKVVTRRVAVAEGRIRMSADTLEAVVEGRAAKGGVLTVAEIAGIMGAKKTADLIPLCHPIPLTSVLVELEPDHALPGIRARATTRTDGKTGVEMEALTAVSCALLTVYDMCKSRDRGMAILEVRLLHKEGGQSGVWSSAAGSVDPP</sequence>
<comment type="pathway">
    <text evidence="2 7">Cofactor biosynthesis; molybdopterin biosynthesis.</text>
</comment>
<evidence type="ECO:0000256" key="3">
    <source>
        <dbReference type="ARBA" id="ARBA00012575"/>
    </source>
</evidence>
<comment type="function">
    <text evidence="6 7">Catalyzes the conversion of (8S)-3',8-cyclo-7,8-dihydroguanosine 5'-triphosphate to cyclic pyranopterin monophosphate (cPMP).</text>
</comment>
<feature type="binding site" evidence="7">
    <location>
        <begin position="115"/>
        <end position="116"/>
    </location>
    <ligand>
        <name>substrate</name>
    </ligand>
</feature>
<dbReference type="NCBIfam" id="NF006870">
    <property type="entry name" value="PRK09364.1"/>
    <property type="match status" value="1"/>
</dbReference>
<keyword evidence="5 7" id="KW-0456">Lyase</keyword>
<dbReference type="InterPro" id="IPR023045">
    <property type="entry name" value="MoaC"/>
</dbReference>
<comment type="similarity">
    <text evidence="7">Belongs to the MoaC family.</text>
</comment>
<dbReference type="HAMAP" id="MF_01224_B">
    <property type="entry name" value="MoaC_B"/>
    <property type="match status" value="1"/>
</dbReference>
<dbReference type="SUPFAM" id="SSF55040">
    <property type="entry name" value="Molybdenum cofactor biosynthesis protein C, MoaC"/>
    <property type="match status" value="1"/>
</dbReference>
<dbReference type="PANTHER" id="PTHR22960">
    <property type="entry name" value="MOLYBDOPTERIN COFACTOR SYNTHESIS PROTEIN A"/>
    <property type="match status" value="1"/>
</dbReference>
<dbReference type="Pfam" id="PF01967">
    <property type="entry name" value="MoaC"/>
    <property type="match status" value="1"/>
</dbReference>
<evidence type="ECO:0000256" key="1">
    <source>
        <dbReference type="ARBA" id="ARBA00001637"/>
    </source>
</evidence>
<gene>
    <name evidence="7" type="primary">moaC</name>
    <name evidence="9" type="ORF">AVDCRST_MAG68-1134</name>
</gene>
<evidence type="ECO:0000256" key="4">
    <source>
        <dbReference type="ARBA" id="ARBA00023150"/>
    </source>
</evidence>
<name>A0A6J4KM05_9BACT</name>
<dbReference type="InterPro" id="IPR002820">
    <property type="entry name" value="Mopterin_CF_biosynth-C_dom"/>
</dbReference>
<dbReference type="EMBL" id="CADCTW010000062">
    <property type="protein sequence ID" value="CAA9308821.1"/>
    <property type="molecule type" value="Genomic_DNA"/>
</dbReference>